<evidence type="ECO:0000256" key="6">
    <source>
        <dbReference type="ARBA" id="ARBA00034552"/>
    </source>
</evidence>
<dbReference type="PANTHER" id="PTHR43016">
    <property type="entry name" value="PRESEQUENCE PROTEASE"/>
    <property type="match status" value="1"/>
</dbReference>
<dbReference type="STRING" id="559304.G8YBL2"/>
<dbReference type="InterPro" id="IPR055130">
    <property type="entry name" value="PreP_C"/>
</dbReference>
<dbReference type="Pfam" id="PF22516">
    <property type="entry name" value="PreP_C"/>
    <property type="match status" value="1"/>
</dbReference>
<dbReference type="Pfam" id="PF05193">
    <property type="entry name" value="Peptidase_M16_C"/>
    <property type="match status" value="1"/>
</dbReference>
<evidence type="ECO:0000256" key="7">
    <source>
        <dbReference type="ARBA" id="ARBA00045897"/>
    </source>
</evidence>
<keyword evidence="5" id="KW-0378">Hydrolase</keyword>
<dbReference type="InterPro" id="IPR007863">
    <property type="entry name" value="Peptidase_M16_C"/>
</dbReference>
<dbReference type="HOGENOM" id="CLU_009165_0_0_1"/>
<dbReference type="MEROPS" id="M16.013"/>
<evidence type="ECO:0000256" key="4">
    <source>
        <dbReference type="ARBA" id="ARBA00020167"/>
    </source>
</evidence>
<dbReference type="GO" id="GO:0016485">
    <property type="term" value="P:protein processing"/>
    <property type="evidence" value="ECO:0007669"/>
    <property type="project" value="TreeGrafter"/>
</dbReference>
<dbReference type="GO" id="GO:0046872">
    <property type="term" value="F:metal ion binding"/>
    <property type="evidence" value="ECO:0007669"/>
    <property type="project" value="InterPro"/>
</dbReference>
<dbReference type="InterPro" id="IPR013578">
    <property type="entry name" value="Peptidase_M16C_assoc"/>
</dbReference>
<sequence length="1058" mass="119742">MLRLATRHNRAQRNIGRWSKWSVRTYAHSERLYSENLGKYPVGLQSHGYNIKQVKSIPEFSLIAVQLEHEKTGSEHLHLDAALDKNNVFSAAFKTNPPDATGVPHILEHTTLCGSHKFPVRDPFFKMLNRSLSNFMNAMTGHDYTFYPFATTNAKDFENLMDVYLSSVFEPLLSQEDFIQEGWRLENEDPSNPQSDLTYKGVVYNEMKGQYSNSAYNFWIKFQESMYPSLNNSGGDPAKITDLNYEDLIEFHSKNYHPSNCKTFTYGSLPLDNHLKKLNEIFSLFGRRNTNPEVKKPLFFTTENSKIEATVSGPPDTMSSKKLSDQYQSSITWSLGDALKESNLYDIFKWKILSSLLCDGHGSPFYQFLIEGEYGDDFSVNTGLDVTTSLLSFTIGLNNLSSERAQNLESKINDIFHKIVIPELEKGEHSAFHEKVLAMLHQVELNFRKHKPDFGIGLLNSLVPSWINGADPIKSLEVDAILKRFKEEFSTEGLKLFKNLLEQTILNPDTKKFIFNMVPDENYYPILEDNEKSKLETKISSLNDDDKKLIYERNIKLSENQQKKEDVSVLPTLTVGDIPRVGDFYPLEFTKVGPRKVQKRIVDTNGIVYATAAKNISYIPSSYHKYLPLLNSCFLNLAGTERKPIADLETLIQKTTGGVSFSAHVTTNPHDIYDPILKFVISGSSLSENSPFIYDIWSEILLETKFDKNDDQVIDKMYTLIKNLGQSQLDMIAERGHSYASSYGFAQLTPTRKIKDSLAGIEHVEFIKYMNDKLDKEGKNYIVSELLPILAELRSLILENTVSTSNLSGFDYNVVGDRQVVSNNESLVMKFDEKISNAVKTKTAENQLLALSQQLQNGKGLNTLIDLPYQIGYASLAKLGAAYNTEDGAALQVLSQLLTFKHLHSVIREANGAYGGGLQYDGLGGGLNYFSYRDPNPIESVKSFEVASQIALEKMLDNSGWDNKDLEEAKLSIFQSVDAPMNVASQGSSAFLEGITDTMRQERRERFLDVNYNQLRDVTEKYLLKNNGVGTIIKKYDEATDRLDKSSWKIKKLTCASY</sequence>
<dbReference type="Proteomes" id="UP000005222">
    <property type="component" value="Chromosome J"/>
</dbReference>
<dbReference type="OrthoDB" id="10250783at2759"/>
<dbReference type="InterPro" id="IPR011765">
    <property type="entry name" value="Pept_M16_N"/>
</dbReference>
<dbReference type="Gene3D" id="3.30.830.10">
    <property type="entry name" value="Metalloenzyme, LuxS/M16 peptidase-like"/>
    <property type="match status" value="4"/>
</dbReference>
<accession>G8YBL2</accession>
<comment type="subunit">
    <text evidence="3">Monomer and homodimer; homodimerization is induced by binding of the substrate.</text>
</comment>
<evidence type="ECO:0000313" key="9">
    <source>
        <dbReference type="EMBL" id="CCE82343.1"/>
    </source>
</evidence>
<feature type="domain" description="Peptidase M16C associated" evidence="8">
    <location>
        <begin position="517"/>
        <end position="770"/>
    </location>
</feature>
<evidence type="ECO:0000256" key="3">
    <source>
        <dbReference type="ARBA" id="ARBA00011853"/>
    </source>
</evidence>
<evidence type="ECO:0000256" key="1">
    <source>
        <dbReference type="ARBA" id="ARBA00004569"/>
    </source>
</evidence>
<dbReference type="eggNOG" id="KOG2019">
    <property type="taxonomic scope" value="Eukaryota"/>
</dbReference>
<dbReference type="SMART" id="SM01264">
    <property type="entry name" value="M16C_associated"/>
    <property type="match status" value="1"/>
</dbReference>
<comment type="similarity">
    <text evidence="2">Belongs to the peptidase M16 family. PreP subfamily.</text>
</comment>
<dbReference type="GO" id="GO:0005758">
    <property type="term" value="C:mitochondrial intermembrane space"/>
    <property type="evidence" value="ECO:0007669"/>
    <property type="project" value="UniProtKB-SubCell"/>
</dbReference>
<dbReference type="FunCoup" id="G8YBL2">
    <property type="interactions" value="1073"/>
</dbReference>
<dbReference type="EMBL" id="FO082050">
    <property type="protein sequence ID" value="CCE82343.1"/>
    <property type="molecule type" value="Genomic_DNA"/>
</dbReference>
<gene>
    <name evidence="9" type="primary">Piso0_002064</name>
    <name evidence="9" type="ORF">GNLVRS01_PISO0J03881g</name>
</gene>
<dbReference type="Pfam" id="PF08367">
    <property type="entry name" value="M16C_assoc"/>
    <property type="match status" value="1"/>
</dbReference>
<keyword evidence="10" id="KW-1185">Reference proteome</keyword>
<dbReference type="InParanoid" id="G8YBL2"/>
<dbReference type="GO" id="GO:0004222">
    <property type="term" value="F:metalloendopeptidase activity"/>
    <property type="evidence" value="ECO:0007669"/>
    <property type="project" value="TreeGrafter"/>
</dbReference>
<dbReference type="PANTHER" id="PTHR43016:SF13">
    <property type="entry name" value="PRESEQUENCE PROTEASE, MITOCHONDRIAL"/>
    <property type="match status" value="1"/>
</dbReference>
<comment type="function">
    <text evidence="7">Degrades mitochondrial transit peptides after their cleavage in the intermembrane space or in the matrix, and presequence peptides; clearance of these peptides is required to keep the presequence processing machinery running. Preferentially cleaves the N-terminal side of paired basic amino acid residues. Also degrades other unstructured peptides. May function as an ATP-dependent peptidase as opposed to a metalloendopeptidase.</text>
</comment>
<name>G8YBL2_PICSO</name>
<dbReference type="OMA" id="NYLYYIR"/>
<dbReference type="InterPro" id="IPR011249">
    <property type="entry name" value="Metalloenz_LuxS/M16"/>
</dbReference>
<protein>
    <recommendedName>
        <fullName evidence="4">Presequence protease, mitochondrial</fullName>
    </recommendedName>
    <alternativeName>
        <fullName evidence="6">Pitrilysin metalloproteinase</fullName>
    </alternativeName>
</protein>
<dbReference type="Pfam" id="PF00675">
    <property type="entry name" value="Peptidase_M16"/>
    <property type="match status" value="1"/>
</dbReference>
<keyword evidence="5" id="KW-0645">Protease</keyword>
<dbReference type="SUPFAM" id="SSF63411">
    <property type="entry name" value="LuxS/MPP-like metallohydrolase"/>
    <property type="match status" value="4"/>
</dbReference>
<organism evidence="9 10">
    <name type="scientific">Pichia sorbitophila (strain ATCC MYA-4447 / BCRC 22081 / CBS 7064 / NBRC 10061 / NRRL Y-12695)</name>
    <name type="common">Hybrid yeast</name>
    <dbReference type="NCBI Taxonomy" id="559304"/>
    <lineage>
        <taxon>Eukaryota</taxon>
        <taxon>Fungi</taxon>
        <taxon>Dikarya</taxon>
        <taxon>Ascomycota</taxon>
        <taxon>Saccharomycotina</taxon>
        <taxon>Pichiomycetes</taxon>
        <taxon>Debaryomycetaceae</taxon>
        <taxon>Millerozyma</taxon>
    </lineage>
</organism>
<reference evidence="9 10" key="1">
    <citation type="journal article" date="2012" name="G3 (Bethesda)">
        <title>Pichia sorbitophila, an interspecies yeast hybrid reveals early steps of genome resolution following polyploidization.</title>
        <authorList>
            <person name="Leh Louis V."/>
            <person name="Despons L."/>
            <person name="Friedrich A."/>
            <person name="Martin T."/>
            <person name="Durrens P."/>
            <person name="Casaregola S."/>
            <person name="Neuveglise C."/>
            <person name="Fairhead C."/>
            <person name="Marck C."/>
            <person name="Cruz J.A."/>
            <person name="Straub M.L."/>
            <person name="Kugler V."/>
            <person name="Sacerdot C."/>
            <person name="Uzunov Z."/>
            <person name="Thierry A."/>
            <person name="Weiss S."/>
            <person name="Bleykasten C."/>
            <person name="De Montigny J."/>
            <person name="Jacques N."/>
            <person name="Jung P."/>
            <person name="Lemaire M."/>
            <person name="Mallet S."/>
            <person name="Morel G."/>
            <person name="Richard G.F."/>
            <person name="Sarkar A."/>
            <person name="Savel G."/>
            <person name="Schacherer J."/>
            <person name="Seret M.L."/>
            <person name="Talla E."/>
            <person name="Samson G."/>
            <person name="Jubin C."/>
            <person name="Poulain J."/>
            <person name="Vacherie B."/>
            <person name="Barbe V."/>
            <person name="Pelletier E."/>
            <person name="Sherman D.J."/>
            <person name="Westhof E."/>
            <person name="Weissenbach J."/>
            <person name="Baret P.V."/>
            <person name="Wincker P."/>
            <person name="Gaillardin C."/>
            <person name="Dujon B."/>
            <person name="Souciet J.L."/>
        </authorList>
    </citation>
    <scope>NUCLEOTIDE SEQUENCE [LARGE SCALE GENOMIC DNA]</scope>
    <source>
        <strain evidence="10">ATCC MYA-4447 / BCRC 22081 / CBS 7064 / NBRC 10061 / NRRL Y-12695</strain>
    </source>
</reference>
<evidence type="ECO:0000256" key="5">
    <source>
        <dbReference type="ARBA" id="ARBA00023049"/>
    </source>
</evidence>
<comment type="subcellular location">
    <subcellularLocation>
        <location evidence="1">Mitochondrion intermembrane space</location>
    </subcellularLocation>
</comment>
<dbReference type="GO" id="GO:0005759">
    <property type="term" value="C:mitochondrial matrix"/>
    <property type="evidence" value="ECO:0007669"/>
    <property type="project" value="TreeGrafter"/>
</dbReference>
<dbReference type="AlphaFoldDB" id="G8YBL2"/>
<keyword evidence="5" id="KW-0482">Metalloprotease</keyword>
<evidence type="ECO:0000259" key="8">
    <source>
        <dbReference type="SMART" id="SM01264"/>
    </source>
</evidence>
<evidence type="ECO:0000313" key="10">
    <source>
        <dbReference type="Proteomes" id="UP000005222"/>
    </source>
</evidence>
<proteinExistence type="inferred from homology"/>
<evidence type="ECO:0000256" key="2">
    <source>
        <dbReference type="ARBA" id="ARBA00007575"/>
    </source>
</evidence>
<dbReference type="FunFam" id="3.30.830.10:FF:000011">
    <property type="entry name" value="Presequence protease, mitochondrial"/>
    <property type="match status" value="1"/>
</dbReference>